<protein>
    <submittedName>
        <fullName evidence="2">4168_t:CDS:1</fullName>
    </submittedName>
</protein>
<evidence type="ECO:0000256" key="1">
    <source>
        <dbReference type="SAM" id="MobiDB-lite"/>
    </source>
</evidence>
<comment type="caution">
    <text evidence="2">The sequence shown here is derived from an EMBL/GenBank/DDBJ whole genome shotgun (WGS) entry which is preliminary data.</text>
</comment>
<gene>
    <name evidence="2" type="ORF">FCALED_LOCUS1334</name>
</gene>
<dbReference type="AlphaFoldDB" id="A0A9N8VH40"/>
<organism evidence="2 3">
    <name type="scientific">Funneliformis caledonium</name>
    <dbReference type="NCBI Taxonomy" id="1117310"/>
    <lineage>
        <taxon>Eukaryota</taxon>
        <taxon>Fungi</taxon>
        <taxon>Fungi incertae sedis</taxon>
        <taxon>Mucoromycota</taxon>
        <taxon>Glomeromycotina</taxon>
        <taxon>Glomeromycetes</taxon>
        <taxon>Glomerales</taxon>
        <taxon>Glomeraceae</taxon>
        <taxon>Funneliformis</taxon>
    </lineage>
</organism>
<dbReference type="OrthoDB" id="2429904at2759"/>
<evidence type="ECO:0000313" key="2">
    <source>
        <dbReference type="EMBL" id="CAG8452881.1"/>
    </source>
</evidence>
<keyword evidence="3" id="KW-1185">Reference proteome</keyword>
<dbReference type="Proteomes" id="UP000789570">
    <property type="component" value="Unassembled WGS sequence"/>
</dbReference>
<feature type="compositionally biased region" description="Basic and acidic residues" evidence="1">
    <location>
        <begin position="15"/>
        <end position="39"/>
    </location>
</feature>
<feature type="region of interest" description="Disordered" evidence="1">
    <location>
        <begin position="1"/>
        <end position="66"/>
    </location>
</feature>
<dbReference type="EMBL" id="CAJVPQ010000165">
    <property type="protein sequence ID" value="CAG8452881.1"/>
    <property type="molecule type" value="Genomic_DNA"/>
</dbReference>
<evidence type="ECO:0000313" key="3">
    <source>
        <dbReference type="Proteomes" id="UP000789570"/>
    </source>
</evidence>
<reference evidence="2" key="1">
    <citation type="submission" date="2021-06" db="EMBL/GenBank/DDBJ databases">
        <authorList>
            <person name="Kallberg Y."/>
            <person name="Tangrot J."/>
            <person name="Rosling A."/>
        </authorList>
    </citation>
    <scope>NUCLEOTIDE SEQUENCE</scope>
    <source>
        <strain evidence="2">UK204</strain>
    </source>
</reference>
<proteinExistence type="predicted"/>
<sequence length="298" mass="35402">MTSNKKSKRPLYDNNKQDDNERERPLKRENTKTKRDFIVYKKQKSNNKKSTKEIYQDNQVSNQKKHIPDSIDIIQEQRNNDQVFTLQAQIDDIKKLLMMTLENDKNIREHSITPQYNYEQTSSSKNTDKGLSKTQHVKGSVILLDFDSEQSDNRKNQKRVNNIVTIKRPKTTPSRQLKIQPIKEKDMNKKLRDALRNEIVGIVKRLLVEYQLDINKTYENQKDIVNNHIISVIQKTINKKTFPVVDGVIKHIIHEQHHHKREYVLNQQRGTDWNDNERKRKHANSRHFEISKKSAVLY</sequence>
<name>A0A9N8VH40_9GLOM</name>
<accession>A0A9N8VH40</accession>